<dbReference type="EMBL" id="JAVDPW010000005">
    <property type="protein sequence ID" value="MDR6290483.1"/>
    <property type="molecule type" value="Genomic_DNA"/>
</dbReference>
<dbReference type="Proteomes" id="UP001262410">
    <property type="component" value="Unassembled WGS sequence"/>
</dbReference>
<proteinExistence type="predicted"/>
<evidence type="ECO:0000313" key="2">
    <source>
        <dbReference type="Proteomes" id="UP001262410"/>
    </source>
</evidence>
<gene>
    <name evidence="1" type="ORF">E9232_003009</name>
</gene>
<dbReference type="RefSeq" id="WP_309794950.1">
    <property type="nucleotide sequence ID" value="NZ_JAVDPW010000005.1"/>
</dbReference>
<evidence type="ECO:0000313" key="1">
    <source>
        <dbReference type="EMBL" id="MDR6290483.1"/>
    </source>
</evidence>
<protein>
    <submittedName>
        <fullName evidence="1">Uncharacterized protein</fullName>
    </submittedName>
</protein>
<organism evidence="1 2">
    <name type="scientific">Inquilinus ginsengisoli</name>
    <dbReference type="NCBI Taxonomy" id="363840"/>
    <lineage>
        <taxon>Bacteria</taxon>
        <taxon>Pseudomonadati</taxon>
        <taxon>Pseudomonadota</taxon>
        <taxon>Alphaproteobacteria</taxon>
        <taxon>Rhodospirillales</taxon>
        <taxon>Rhodospirillaceae</taxon>
        <taxon>Inquilinus</taxon>
    </lineage>
</organism>
<sequence>MKLWKISQDVNDETDTYDSAIVAAETEDAARRIHPNRMPLSWRFSRGTWCLPEEVKVELIGEARAGIRGGVILASFNPE</sequence>
<keyword evidence="2" id="KW-1185">Reference proteome</keyword>
<reference evidence="1 2" key="1">
    <citation type="submission" date="2023-07" db="EMBL/GenBank/DDBJ databases">
        <title>Sorghum-associated microbial communities from plants grown in Nebraska, USA.</title>
        <authorList>
            <person name="Schachtman D."/>
        </authorList>
    </citation>
    <scope>NUCLEOTIDE SEQUENCE [LARGE SCALE GENOMIC DNA]</scope>
    <source>
        <strain evidence="1 2">584</strain>
    </source>
</reference>
<accession>A0ABU1JQ84</accession>
<comment type="caution">
    <text evidence="1">The sequence shown here is derived from an EMBL/GenBank/DDBJ whole genome shotgun (WGS) entry which is preliminary data.</text>
</comment>
<name>A0ABU1JQ84_9PROT</name>